<name>A0A1W0WZ91_HYPEX</name>
<dbReference type="Proteomes" id="UP000192578">
    <property type="component" value="Unassembled WGS sequence"/>
</dbReference>
<dbReference type="OrthoDB" id="203754at2759"/>
<dbReference type="PANTHER" id="PTHR15666">
    <property type="entry name" value="COMM DOMAIN CONTAINING PROTEIN 5"/>
    <property type="match status" value="1"/>
</dbReference>
<dbReference type="PROSITE" id="PS51269">
    <property type="entry name" value="COMM"/>
    <property type="match status" value="1"/>
</dbReference>
<comment type="similarity">
    <text evidence="2">Belongs to the COMM domain-containing protein 5 family.</text>
</comment>
<comment type="caution">
    <text evidence="5">The sequence shown here is derived from an EMBL/GenBank/DDBJ whole genome shotgun (WGS) entry which is preliminary data.</text>
</comment>
<feature type="region of interest" description="Disordered" evidence="3">
    <location>
        <begin position="1"/>
        <end position="23"/>
    </location>
</feature>
<dbReference type="InterPro" id="IPR017920">
    <property type="entry name" value="COMM"/>
</dbReference>
<evidence type="ECO:0000313" key="6">
    <source>
        <dbReference type="Proteomes" id="UP000192578"/>
    </source>
</evidence>
<dbReference type="Pfam" id="PF07258">
    <property type="entry name" value="COMM_domain"/>
    <property type="match status" value="1"/>
</dbReference>
<reference evidence="6" key="1">
    <citation type="submission" date="2017-01" db="EMBL/GenBank/DDBJ databases">
        <title>Comparative genomics of anhydrobiosis in the tardigrade Hypsibius dujardini.</title>
        <authorList>
            <person name="Yoshida Y."/>
            <person name="Koutsovoulos G."/>
            <person name="Laetsch D."/>
            <person name="Stevens L."/>
            <person name="Kumar S."/>
            <person name="Horikawa D."/>
            <person name="Ishino K."/>
            <person name="Komine S."/>
            <person name="Tomita M."/>
            <person name="Blaxter M."/>
            <person name="Arakawa K."/>
        </authorList>
    </citation>
    <scope>NUCLEOTIDE SEQUENCE [LARGE SCALE GENOMIC DNA]</scope>
    <source>
        <strain evidence="6">Z151</strain>
    </source>
</reference>
<gene>
    <name evidence="5" type="ORF">BV898_05570</name>
</gene>
<accession>A0A1W0WZ91</accession>
<sequence length="229" mass="25129">MATTSTIRTSEAPGLHAAATSKDHQLDLSTKSSKALTTIRKLLDKVKNAGDAERLIEDTGELMTAKPEDAIATQQSERTSRIASVNGLSDKELELLVASLHAFLTAVTRTRISGLTADAFVKELERLKFPAQNGKILAGCLFKNLSLLDRALPVCPVNKLLKIRWRLDVIITSQAGKRILEPLILLELQTTAGTDMFEISLTQFHKMRYSTAAVLKEMQSLSKKKILSS</sequence>
<feature type="domain" description="COMM" evidence="4">
    <location>
        <begin position="159"/>
        <end position="222"/>
    </location>
</feature>
<evidence type="ECO:0000256" key="1">
    <source>
        <dbReference type="ARBA" id="ARBA00016556"/>
    </source>
</evidence>
<evidence type="ECO:0000256" key="2">
    <source>
        <dbReference type="ARBA" id="ARBA00093452"/>
    </source>
</evidence>
<evidence type="ECO:0000256" key="3">
    <source>
        <dbReference type="SAM" id="MobiDB-lite"/>
    </source>
</evidence>
<protein>
    <recommendedName>
        <fullName evidence="1">COMM domain-containing protein 5</fullName>
    </recommendedName>
</protein>
<proteinExistence type="inferred from homology"/>
<dbReference type="InterPro" id="IPR037357">
    <property type="entry name" value="COMMD5"/>
</dbReference>
<keyword evidence="6" id="KW-1185">Reference proteome</keyword>
<evidence type="ECO:0000259" key="4">
    <source>
        <dbReference type="PROSITE" id="PS51269"/>
    </source>
</evidence>
<organism evidence="5 6">
    <name type="scientific">Hypsibius exemplaris</name>
    <name type="common">Freshwater tardigrade</name>
    <dbReference type="NCBI Taxonomy" id="2072580"/>
    <lineage>
        <taxon>Eukaryota</taxon>
        <taxon>Metazoa</taxon>
        <taxon>Ecdysozoa</taxon>
        <taxon>Tardigrada</taxon>
        <taxon>Eutardigrada</taxon>
        <taxon>Parachela</taxon>
        <taxon>Hypsibioidea</taxon>
        <taxon>Hypsibiidae</taxon>
        <taxon>Hypsibius</taxon>
    </lineage>
</organism>
<dbReference type="GO" id="GO:0005634">
    <property type="term" value="C:nucleus"/>
    <property type="evidence" value="ECO:0007669"/>
    <property type="project" value="TreeGrafter"/>
</dbReference>
<dbReference type="EMBL" id="MTYJ01000030">
    <property type="protein sequence ID" value="OQV20526.1"/>
    <property type="molecule type" value="Genomic_DNA"/>
</dbReference>
<evidence type="ECO:0000313" key="5">
    <source>
        <dbReference type="EMBL" id="OQV20526.1"/>
    </source>
</evidence>
<dbReference type="AlphaFoldDB" id="A0A1W0WZ91"/>
<dbReference type="PANTHER" id="PTHR15666:SF1">
    <property type="entry name" value="COMM DOMAIN-CONTAINING PROTEIN 5"/>
    <property type="match status" value="1"/>
</dbReference>